<dbReference type="EMBL" id="JARVKM010000023">
    <property type="protein sequence ID" value="KAK9777167.1"/>
    <property type="molecule type" value="Genomic_DNA"/>
</dbReference>
<accession>A0ABR2XTU8</accession>
<organism evidence="2 3">
    <name type="scientific">Seiridium cardinale</name>
    <dbReference type="NCBI Taxonomy" id="138064"/>
    <lineage>
        <taxon>Eukaryota</taxon>
        <taxon>Fungi</taxon>
        <taxon>Dikarya</taxon>
        <taxon>Ascomycota</taxon>
        <taxon>Pezizomycotina</taxon>
        <taxon>Sordariomycetes</taxon>
        <taxon>Xylariomycetidae</taxon>
        <taxon>Amphisphaeriales</taxon>
        <taxon>Sporocadaceae</taxon>
        <taxon>Seiridium</taxon>
    </lineage>
</organism>
<name>A0ABR2XTU8_9PEZI</name>
<proteinExistence type="predicted"/>
<dbReference type="GO" id="GO:0016787">
    <property type="term" value="F:hydrolase activity"/>
    <property type="evidence" value="ECO:0007669"/>
    <property type="project" value="UniProtKB-KW"/>
</dbReference>
<keyword evidence="2" id="KW-0378">Hydrolase</keyword>
<dbReference type="Proteomes" id="UP001465668">
    <property type="component" value="Unassembled WGS sequence"/>
</dbReference>
<dbReference type="InterPro" id="IPR029058">
    <property type="entry name" value="AB_hydrolase_fold"/>
</dbReference>
<dbReference type="InterPro" id="IPR000073">
    <property type="entry name" value="AB_hydrolase_1"/>
</dbReference>
<gene>
    <name evidence="2" type="ORF">SCAR479_06235</name>
</gene>
<comment type="caution">
    <text evidence="2">The sequence shown here is derived from an EMBL/GenBank/DDBJ whole genome shotgun (WGS) entry which is preliminary data.</text>
</comment>
<feature type="domain" description="AB hydrolase-1" evidence="1">
    <location>
        <begin position="9"/>
        <end position="244"/>
    </location>
</feature>
<sequence>MSSSKPVFLLACGGWHAPAAYEKLKVELERKGYEYHCPHLPSLGPNASGVTYEADVEEFRKVALPLFDQGKDIILIAHSAGGVPAVVVSEGLEVGQRAKEGKKGGFKQIIFIATVIIPVRGSDTLHTLGGSWQPGQGGVEPYTKNNLMTLSKGAEKALYSDLPHEEAEKYYDLFESHSQDAFETPVNYIAADVTIPMTYIVTEKDMAFPAFAQKALAASLSGIKIESIETSHSPFASQPGKLAELILKIASES</sequence>
<dbReference type="Pfam" id="PF12697">
    <property type="entry name" value="Abhydrolase_6"/>
    <property type="match status" value="1"/>
</dbReference>
<protein>
    <submittedName>
        <fullName evidence="2">Alpha/beta hydrolase fold-1</fullName>
    </submittedName>
</protein>
<evidence type="ECO:0000313" key="3">
    <source>
        <dbReference type="Proteomes" id="UP001465668"/>
    </source>
</evidence>
<keyword evidence="3" id="KW-1185">Reference proteome</keyword>
<dbReference type="PANTHER" id="PTHR37017:SF11">
    <property type="entry name" value="ESTERASE_LIPASE_THIOESTERASE DOMAIN-CONTAINING PROTEIN"/>
    <property type="match status" value="1"/>
</dbReference>
<reference evidence="2 3" key="1">
    <citation type="submission" date="2024-02" db="EMBL/GenBank/DDBJ databases">
        <title>First draft genome assembly of two strains of Seiridium cardinale.</title>
        <authorList>
            <person name="Emiliani G."/>
            <person name="Scali E."/>
        </authorList>
    </citation>
    <scope>NUCLEOTIDE SEQUENCE [LARGE SCALE GENOMIC DNA]</scope>
    <source>
        <strain evidence="2 3">BM-138-000479</strain>
    </source>
</reference>
<dbReference type="SUPFAM" id="SSF53474">
    <property type="entry name" value="alpha/beta-Hydrolases"/>
    <property type="match status" value="1"/>
</dbReference>
<dbReference type="InterPro" id="IPR052897">
    <property type="entry name" value="Sec-Metab_Biosynth_Hydrolase"/>
</dbReference>
<dbReference type="Gene3D" id="3.40.50.1820">
    <property type="entry name" value="alpha/beta hydrolase"/>
    <property type="match status" value="1"/>
</dbReference>
<evidence type="ECO:0000259" key="1">
    <source>
        <dbReference type="Pfam" id="PF12697"/>
    </source>
</evidence>
<evidence type="ECO:0000313" key="2">
    <source>
        <dbReference type="EMBL" id="KAK9777167.1"/>
    </source>
</evidence>
<dbReference type="PANTHER" id="PTHR37017">
    <property type="entry name" value="AB HYDROLASE-1 DOMAIN-CONTAINING PROTEIN-RELATED"/>
    <property type="match status" value="1"/>
</dbReference>